<evidence type="ECO:0000313" key="3">
    <source>
        <dbReference type="Proteomes" id="UP000286288"/>
    </source>
</evidence>
<dbReference type="Proteomes" id="UP000286288">
    <property type="component" value="Unassembled WGS sequence"/>
</dbReference>
<evidence type="ECO:0000313" key="2">
    <source>
        <dbReference type="EMBL" id="RHK07746.1"/>
    </source>
</evidence>
<reference evidence="2 3" key="1">
    <citation type="submission" date="2018-08" db="EMBL/GenBank/DDBJ databases">
        <title>A genome reference for cultivated species of the human gut microbiota.</title>
        <authorList>
            <person name="Zou Y."/>
            <person name="Xue W."/>
            <person name="Luo G."/>
        </authorList>
    </citation>
    <scope>NUCLEOTIDE SEQUENCE [LARGE SCALE GENOMIC DNA]</scope>
    <source>
        <strain evidence="2 3">AF48-16</strain>
    </source>
</reference>
<sequence>MESNDPLIKGLANVVMFAANTMEYVENKLVSCRQRISGKQPSKESDYGNGQEFTELTAQK</sequence>
<feature type="region of interest" description="Disordered" evidence="1">
    <location>
        <begin position="38"/>
        <end position="60"/>
    </location>
</feature>
<feature type="compositionally biased region" description="Polar residues" evidence="1">
    <location>
        <begin position="51"/>
        <end position="60"/>
    </location>
</feature>
<organism evidence="2 3">
    <name type="scientific">Enterococcus casseliflavus</name>
    <name type="common">Enterococcus flavescens</name>
    <dbReference type="NCBI Taxonomy" id="37734"/>
    <lineage>
        <taxon>Bacteria</taxon>
        <taxon>Bacillati</taxon>
        <taxon>Bacillota</taxon>
        <taxon>Bacilli</taxon>
        <taxon>Lactobacillales</taxon>
        <taxon>Enterococcaceae</taxon>
        <taxon>Enterococcus</taxon>
    </lineage>
</organism>
<accession>A0A415EWN9</accession>
<gene>
    <name evidence="2" type="ORF">DW084_03570</name>
</gene>
<comment type="caution">
    <text evidence="2">The sequence shown here is derived from an EMBL/GenBank/DDBJ whole genome shotgun (WGS) entry which is preliminary data.</text>
</comment>
<protein>
    <submittedName>
        <fullName evidence="2">Uncharacterized protein</fullName>
    </submittedName>
</protein>
<name>A0A415EWN9_ENTCA</name>
<proteinExistence type="predicted"/>
<evidence type="ECO:0000256" key="1">
    <source>
        <dbReference type="SAM" id="MobiDB-lite"/>
    </source>
</evidence>
<dbReference type="EMBL" id="QRMZ01000003">
    <property type="protein sequence ID" value="RHK07746.1"/>
    <property type="molecule type" value="Genomic_DNA"/>
</dbReference>
<dbReference type="AlphaFoldDB" id="A0A415EWN9"/>
<dbReference type="RefSeq" id="WP_016609241.1">
    <property type="nucleotide sequence ID" value="NZ_CABGRH010000001.1"/>
</dbReference>